<dbReference type="Gene3D" id="3.10.620.30">
    <property type="match status" value="1"/>
</dbReference>
<dbReference type="PANTHER" id="PTHR47020:SF1">
    <property type="entry name" value="HILLARIN"/>
    <property type="match status" value="1"/>
</dbReference>
<evidence type="ECO:0000259" key="2">
    <source>
        <dbReference type="Pfam" id="PF01841"/>
    </source>
</evidence>
<protein>
    <submittedName>
        <fullName evidence="4">Kyphoscoliosis peptidase</fullName>
    </submittedName>
</protein>
<dbReference type="InterPro" id="IPR053041">
    <property type="entry name" value="Transglut-like_Superfamily_Mod"/>
</dbReference>
<accession>K1QUX3</accession>
<feature type="region of interest" description="Disordered" evidence="1">
    <location>
        <begin position="1"/>
        <end position="40"/>
    </location>
</feature>
<gene>
    <name evidence="4" type="ORF">CGI_10022373</name>
</gene>
<feature type="compositionally biased region" description="Polar residues" evidence="1">
    <location>
        <begin position="9"/>
        <end position="18"/>
    </location>
</feature>
<evidence type="ECO:0000259" key="3">
    <source>
        <dbReference type="Pfam" id="PF23265"/>
    </source>
</evidence>
<feature type="region of interest" description="Disordered" evidence="1">
    <location>
        <begin position="57"/>
        <end position="103"/>
    </location>
</feature>
<dbReference type="Pfam" id="PF23265">
    <property type="entry name" value="Ig-like_KY"/>
    <property type="match status" value="3"/>
</dbReference>
<dbReference type="AlphaFoldDB" id="K1QUX3"/>
<dbReference type="EMBL" id="JH815992">
    <property type="protein sequence ID" value="EKC25371.1"/>
    <property type="molecule type" value="Genomic_DNA"/>
</dbReference>
<feature type="domain" description="Transglutaminase-like" evidence="2">
    <location>
        <begin position="216"/>
        <end position="318"/>
    </location>
</feature>
<feature type="domain" description="KY-like immunoglobulin-like" evidence="3">
    <location>
        <begin position="510"/>
        <end position="621"/>
    </location>
</feature>
<name>K1QUX3_MAGGI</name>
<dbReference type="PANTHER" id="PTHR47020">
    <property type="entry name" value="HILLARIN"/>
    <property type="match status" value="1"/>
</dbReference>
<dbReference type="Pfam" id="PF01841">
    <property type="entry name" value="Transglut_core"/>
    <property type="match status" value="1"/>
</dbReference>
<evidence type="ECO:0000313" key="4">
    <source>
        <dbReference type="EMBL" id="EKC25371.1"/>
    </source>
</evidence>
<feature type="domain" description="KY-like immunoglobulin-like" evidence="3">
    <location>
        <begin position="627"/>
        <end position="743"/>
    </location>
</feature>
<proteinExistence type="predicted"/>
<sequence length="1074" mass="121641">MDDLESEDNTTANPNEQDLANCEGENANLNRQGGAAKKKKQLIMKAGMAAMKIVGQRGEEEVNIDSVSPPAPEHMAPDDAVPDTRQQEVHSQFASSQDQASQELKSARETVYMPPPEKTVLTNASLSKPIQVEMRSVGQQPPTAPPTFVLVPVRTEQEKSLPIVAPPSIPGNLKLSLDQVDRQILHSIEDHAIQVSKSEHPSFRELVWDLIFSKHISNELEKVIAIFRWLATKNLKEITFDNVEKGSPEEVLLELKEDKTTYPKVFDTMCNYAGIHSKIISGYAKGVDYIPGMKFNQDTDKHSWNAVYINGTWGLVDADWAARGIIKKLRKLHYRLDEHYFLPDSHHFICAHFPNDKQWQLLERPITLDEFENMPHIKPEFFTYGLEIVSHHSVIIYGQGEVNIRLRYPALKQKLDFDFILQFESGEEEEYKGTKLNRYGMQESVEGIASFRFRLPIKESYILSIYVKEYKPENIVSLHEVCEYKIVQEEVSITELHPFPPCTYLNWGPSSYFYRYGLTTNQQTAQISTMDGKAELQIIIPKQMQFMTKLKHNDRNDADLEGYAIHWIVGNTVYFNITAPSCGEYGLEIHANNPATDGTTLHQVAQYLVECSEDVESVPLPKLYAGYLGAKPKFNDYGLNTLSHHIPVIHLEANTVKIQVSVAQDIRVDADLIEVESDRKLPEFVFTQTKDSVVSFIVNCPSIGFYKLQLYAIPVHDPSQQLPGVYNYLINCQRKTENVYPFPMQYTKWKEGCYLWEPLVVHKEIGKPTVNFHVKIPRAEDVAVVVNQKWTHLQSSQPEIWQGEIECAAHCLITTGCGTILFDSKIKYRQKGSCTLVTESSPTIIDIIENLDDMCNMNSQYGKAIVTANGVYLYDDAVSLTTGACRNMTIAELFQGFASLPDKSTWEALLTHTNTYIDLFTDAGQVYRWSNKKGDLVPVSGFPKTKQAYVADAVYYTPTHIFSGAHWSVYTQITGGMTLYFFDASTGTIYYHRNQQPHEGSFPVSDTTNVDNNGKPINLWYNLPSNVVGVTGQGNTNRFIVVDVNLNVYFYDIQDPDNVNTSPPECSLQGQLRF</sequence>
<dbReference type="InterPro" id="IPR038765">
    <property type="entry name" value="Papain-like_cys_pep_sf"/>
</dbReference>
<dbReference type="InterPro" id="IPR056564">
    <property type="entry name" value="Ig-like_KY"/>
</dbReference>
<dbReference type="InterPro" id="IPR002931">
    <property type="entry name" value="Transglutaminase-like"/>
</dbReference>
<reference evidence="4" key="1">
    <citation type="journal article" date="2012" name="Nature">
        <title>The oyster genome reveals stress adaptation and complexity of shell formation.</title>
        <authorList>
            <person name="Zhang G."/>
            <person name="Fang X."/>
            <person name="Guo X."/>
            <person name="Li L."/>
            <person name="Luo R."/>
            <person name="Xu F."/>
            <person name="Yang P."/>
            <person name="Zhang L."/>
            <person name="Wang X."/>
            <person name="Qi H."/>
            <person name="Xiong Z."/>
            <person name="Que H."/>
            <person name="Xie Y."/>
            <person name="Holland P.W."/>
            <person name="Paps J."/>
            <person name="Zhu Y."/>
            <person name="Wu F."/>
            <person name="Chen Y."/>
            <person name="Wang J."/>
            <person name="Peng C."/>
            <person name="Meng J."/>
            <person name="Yang L."/>
            <person name="Liu J."/>
            <person name="Wen B."/>
            <person name="Zhang N."/>
            <person name="Huang Z."/>
            <person name="Zhu Q."/>
            <person name="Feng Y."/>
            <person name="Mount A."/>
            <person name="Hedgecock D."/>
            <person name="Xu Z."/>
            <person name="Liu Y."/>
            <person name="Domazet-Loso T."/>
            <person name="Du Y."/>
            <person name="Sun X."/>
            <person name="Zhang S."/>
            <person name="Liu B."/>
            <person name="Cheng P."/>
            <person name="Jiang X."/>
            <person name="Li J."/>
            <person name="Fan D."/>
            <person name="Wang W."/>
            <person name="Fu W."/>
            <person name="Wang T."/>
            <person name="Wang B."/>
            <person name="Zhang J."/>
            <person name="Peng Z."/>
            <person name="Li Y."/>
            <person name="Li N."/>
            <person name="Wang J."/>
            <person name="Chen M."/>
            <person name="He Y."/>
            <person name="Tan F."/>
            <person name="Song X."/>
            <person name="Zheng Q."/>
            <person name="Huang R."/>
            <person name="Yang H."/>
            <person name="Du X."/>
            <person name="Chen L."/>
            <person name="Yang M."/>
            <person name="Gaffney P.M."/>
            <person name="Wang S."/>
            <person name="Luo L."/>
            <person name="She Z."/>
            <person name="Ming Y."/>
            <person name="Huang W."/>
            <person name="Zhang S."/>
            <person name="Huang B."/>
            <person name="Zhang Y."/>
            <person name="Qu T."/>
            <person name="Ni P."/>
            <person name="Miao G."/>
            <person name="Wang J."/>
            <person name="Wang Q."/>
            <person name="Steinberg C.E."/>
            <person name="Wang H."/>
            <person name="Li N."/>
            <person name="Qian L."/>
            <person name="Zhang G."/>
            <person name="Li Y."/>
            <person name="Yang H."/>
            <person name="Liu X."/>
            <person name="Wang J."/>
            <person name="Yin Y."/>
            <person name="Wang J."/>
        </authorList>
    </citation>
    <scope>NUCLEOTIDE SEQUENCE [LARGE SCALE GENOMIC DNA]</scope>
    <source>
        <strain evidence="4">05x7-T-G4-1.051#20</strain>
    </source>
</reference>
<feature type="domain" description="KY-like immunoglobulin-like" evidence="3">
    <location>
        <begin position="368"/>
        <end position="492"/>
    </location>
</feature>
<evidence type="ECO:0000256" key="1">
    <source>
        <dbReference type="SAM" id="MobiDB-lite"/>
    </source>
</evidence>
<organism evidence="4">
    <name type="scientific">Magallana gigas</name>
    <name type="common">Pacific oyster</name>
    <name type="synonym">Crassostrea gigas</name>
    <dbReference type="NCBI Taxonomy" id="29159"/>
    <lineage>
        <taxon>Eukaryota</taxon>
        <taxon>Metazoa</taxon>
        <taxon>Spiralia</taxon>
        <taxon>Lophotrochozoa</taxon>
        <taxon>Mollusca</taxon>
        <taxon>Bivalvia</taxon>
        <taxon>Autobranchia</taxon>
        <taxon>Pteriomorphia</taxon>
        <taxon>Ostreida</taxon>
        <taxon>Ostreoidea</taxon>
        <taxon>Ostreidae</taxon>
        <taxon>Magallana</taxon>
    </lineage>
</organism>
<dbReference type="InParanoid" id="K1QUX3"/>
<feature type="compositionally biased region" description="Low complexity" evidence="1">
    <location>
        <begin position="91"/>
        <end position="102"/>
    </location>
</feature>
<dbReference type="SUPFAM" id="SSF54001">
    <property type="entry name" value="Cysteine proteinases"/>
    <property type="match status" value="1"/>
</dbReference>
<dbReference type="HOGENOM" id="CLU_287177_0_0_1"/>